<reference evidence="2 3" key="1">
    <citation type="submission" date="2020-03" db="EMBL/GenBank/DDBJ databases">
        <title>Draft Genome Sequence of Cudoniella acicularis.</title>
        <authorList>
            <person name="Buettner E."/>
            <person name="Kellner H."/>
        </authorList>
    </citation>
    <scope>NUCLEOTIDE SEQUENCE [LARGE SCALE GENOMIC DNA]</scope>
    <source>
        <strain evidence="2 3">DSM 108380</strain>
    </source>
</reference>
<evidence type="ECO:0000259" key="1">
    <source>
        <dbReference type="Pfam" id="PF07883"/>
    </source>
</evidence>
<dbReference type="Gene3D" id="2.60.120.10">
    <property type="entry name" value="Jelly Rolls"/>
    <property type="match status" value="1"/>
</dbReference>
<dbReference type="AlphaFoldDB" id="A0A8H4RK26"/>
<dbReference type="OrthoDB" id="3511549at2759"/>
<accession>A0A8H4RK26</accession>
<name>A0A8H4RK26_9HELO</name>
<sequence length="208" mass="22665">MTSLLPIIKDVIPIIMPAAVQVTKSSEIQESTSQTEGMIRKGAIVDKSDKLCASGTTHLVLTSPLSSSRQPSAFTFFHLLPYLYPPDLEAFFSLGKTQACEAHCITSYEHVVFISHSCMQSHGTSVRTPAEPEEQDTIVFASSGHGAIVSNNGKDRQELAPGDFALIPAWVEHQEVNDGEEDVTWIITRSGREPVVVNLEGWGGKVEK</sequence>
<protein>
    <recommendedName>
        <fullName evidence="1">Cupin type-2 domain-containing protein</fullName>
    </recommendedName>
</protein>
<gene>
    <name evidence="2" type="ORF">G7Y89_g7459</name>
</gene>
<keyword evidence="3" id="KW-1185">Reference proteome</keyword>
<feature type="domain" description="Cupin type-2" evidence="1">
    <location>
        <begin position="129"/>
        <end position="186"/>
    </location>
</feature>
<comment type="caution">
    <text evidence="2">The sequence shown here is derived from an EMBL/GenBank/DDBJ whole genome shotgun (WGS) entry which is preliminary data.</text>
</comment>
<evidence type="ECO:0000313" key="3">
    <source>
        <dbReference type="Proteomes" id="UP000566819"/>
    </source>
</evidence>
<dbReference type="Pfam" id="PF07883">
    <property type="entry name" value="Cupin_2"/>
    <property type="match status" value="1"/>
</dbReference>
<dbReference type="Proteomes" id="UP000566819">
    <property type="component" value="Unassembled WGS sequence"/>
</dbReference>
<dbReference type="EMBL" id="JAAMPI010000525">
    <property type="protein sequence ID" value="KAF4630676.1"/>
    <property type="molecule type" value="Genomic_DNA"/>
</dbReference>
<organism evidence="2 3">
    <name type="scientific">Cudoniella acicularis</name>
    <dbReference type="NCBI Taxonomy" id="354080"/>
    <lineage>
        <taxon>Eukaryota</taxon>
        <taxon>Fungi</taxon>
        <taxon>Dikarya</taxon>
        <taxon>Ascomycota</taxon>
        <taxon>Pezizomycotina</taxon>
        <taxon>Leotiomycetes</taxon>
        <taxon>Helotiales</taxon>
        <taxon>Tricladiaceae</taxon>
        <taxon>Cudoniella</taxon>
    </lineage>
</organism>
<evidence type="ECO:0000313" key="2">
    <source>
        <dbReference type="EMBL" id="KAF4630676.1"/>
    </source>
</evidence>
<dbReference type="InterPro" id="IPR011051">
    <property type="entry name" value="RmlC_Cupin_sf"/>
</dbReference>
<proteinExistence type="predicted"/>
<dbReference type="InterPro" id="IPR014710">
    <property type="entry name" value="RmlC-like_jellyroll"/>
</dbReference>
<dbReference type="SUPFAM" id="SSF51182">
    <property type="entry name" value="RmlC-like cupins"/>
    <property type="match status" value="1"/>
</dbReference>
<dbReference type="InterPro" id="IPR013096">
    <property type="entry name" value="Cupin_2"/>
</dbReference>